<dbReference type="EMBL" id="KZ613968">
    <property type="protein sequence ID" value="PMD30228.1"/>
    <property type="molecule type" value="Genomic_DNA"/>
</dbReference>
<dbReference type="AlphaFoldDB" id="A0A2J6QVD2"/>
<protein>
    <submittedName>
        <fullName evidence="2">Uncharacterized protein</fullName>
    </submittedName>
</protein>
<organism evidence="2 3">
    <name type="scientific">Hyaloscypha variabilis (strain UAMH 11265 / GT02V1 / F)</name>
    <name type="common">Meliniomyces variabilis</name>
    <dbReference type="NCBI Taxonomy" id="1149755"/>
    <lineage>
        <taxon>Eukaryota</taxon>
        <taxon>Fungi</taxon>
        <taxon>Dikarya</taxon>
        <taxon>Ascomycota</taxon>
        <taxon>Pezizomycotina</taxon>
        <taxon>Leotiomycetes</taxon>
        <taxon>Helotiales</taxon>
        <taxon>Hyaloscyphaceae</taxon>
        <taxon>Hyaloscypha</taxon>
        <taxon>Hyaloscypha variabilis</taxon>
    </lineage>
</organism>
<accession>A0A2J6QVD2</accession>
<feature type="region of interest" description="Disordered" evidence="1">
    <location>
        <begin position="144"/>
        <end position="167"/>
    </location>
</feature>
<name>A0A2J6QVD2_HYAVF</name>
<evidence type="ECO:0000313" key="3">
    <source>
        <dbReference type="Proteomes" id="UP000235786"/>
    </source>
</evidence>
<evidence type="ECO:0000256" key="1">
    <source>
        <dbReference type="SAM" id="MobiDB-lite"/>
    </source>
</evidence>
<sequence>MVGKSLEVTIGSYNYEGIETNGTLFKSVEQEPIVEPVVTTRNSNNVEDEMDKLPSPKLKQLEVNEANWTIEQSTSTRPTFSTKQSIIGDNHTATVQARNHENFEVKSDDIDCLTLPKTERAALKSINPFKQADPHLNSRPLFTNQGRINNGTPRNTVPFLPSKSSSPEIKAETAEEADKIKKLQRSLATLTITQEVEKIMEKVQAKQRIKLEDWFANLAPMHLANIERFGKKDRDRQVKSLRSSFADNGKFLSGMLVDRLLEDAKIAIMKKCEDGVRKLLDSVFLSVDLMLSV</sequence>
<proteinExistence type="predicted"/>
<dbReference type="Proteomes" id="UP000235786">
    <property type="component" value="Unassembled WGS sequence"/>
</dbReference>
<keyword evidence="3" id="KW-1185">Reference proteome</keyword>
<reference evidence="2 3" key="1">
    <citation type="submission" date="2016-04" db="EMBL/GenBank/DDBJ databases">
        <title>A degradative enzymes factory behind the ericoid mycorrhizal symbiosis.</title>
        <authorList>
            <consortium name="DOE Joint Genome Institute"/>
            <person name="Martino E."/>
            <person name="Morin E."/>
            <person name="Grelet G."/>
            <person name="Kuo A."/>
            <person name="Kohler A."/>
            <person name="Daghino S."/>
            <person name="Barry K."/>
            <person name="Choi C."/>
            <person name="Cichocki N."/>
            <person name="Clum A."/>
            <person name="Copeland A."/>
            <person name="Hainaut M."/>
            <person name="Haridas S."/>
            <person name="Labutti K."/>
            <person name="Lindquist E."/>
            <person name="Lipzen A."/>
            <person name="Khouja H.-R."/>
            <person name="Murat C."/>
            <person name="Ohm R."/>
            <person name="Olson A."/>
            <person name="Spatafora J."/>
            <person name="Veneault-Fourrey C."/>
            <person name="Henrissat B."/>
            <person name="Grigoriev I."/>
            <person name="Martin F."/>
            <person name="Perotto S."/>
        </authorList>
    </citation>
    <scope>NUCLEOTIDE SEQUENCE [LARGE SCALE GENOMIC DNA]</scope>
    <source>
        <strain evidence="2 3">F</strain>
    </source>
</reference>
<feature type="compositionally biased region" description="Polar residues" evidence="1">
    <location>
        <begin position="144"/>
        <end position="155"/>
    </location>
</feature>
<gene>
    <name evidence="2" type="ORF">L207DRAFT_538111</name>
</gene>
<evidence type="ECO:0000313" key="2">
    <source>
        <dbReference type="EMBL" id="PMD30228.1"/>
    </source>
</evidence>